<dbReference type="EMBL" id="VULZ01000007">
    <property type="protein sequence ID" value="MSS14898.1"/>
    <property type="molecule type" value="Genomic_DNA"/>
</dbReference>
<organism evidence="1 2">
    <name type="scientific">Porcincola intestinalis</name>
    <dbReference type="NCBI Taxonomy" id="2606632"/>
    <lineage>
        <taxon>Bacteria</taxon>
        <taxon>Bacillati</taxon>
        <taxon>Bacillota</taxon>
        <taxon>Clostridia</taxon>
        <taxon>Lachnospirales</taxon>
        <taxon>Lachnospiraceae</taxon>
        <taxon>Porcincola</taxon>
    </lineage>
</organism>
<evidence type="ECO:0000313" key="1">
    <source>
        <dbReference type="EMBL" id="MSS14898.1"/>
    </source>
</evidence>
<name>A0A6L5X682_9FIRM</name>
<comment type="caution">
    <text evidence="1">The sequence shown here is derived from an EMBL/GenBank/DDBJ whole genome shotgun (WGS) entry which is preliminary data.</text>
</comment>
<accession>A0A6L5X682</accession>
<gene>
    <name evidence="1" type="ORF">FYJ35_07550</name>
</gene>
<reference evidence="1 2" key="1">
    <citation type="submission" date="2019-08" db="EMBL/GenBank/DDBJ databases">
        <title>In-depth cultivation of the pig gut microbiome towards novel bacterial diversity and tailored functional studies.</title>
        <authorList>
            <person name="Wylensek D."/>
            <person name="Hitch T.C.A."/>
            <person name="Clavel T."/>
        </authorList>
    </citation>
    <scope>NUCLEOTIDE SEQUENCE [LARGE SCALE GENOMIC DNA]</scope>
    <source>
        <strain evidence="1 2">Oil+RF-744-WCA-WT-11</strain>
    </source>
</reference>
<sequence length="403" mass="46796">MNVKSKSKHFFEYRDFRICGTDKTCDYSEKNMRLTWLNDGFICKDLYAPFTVEKDTDYITDLAERYSLLLNQAINAGADTDSVLIIKKYRMKIIEALKCYYCADIGKCNTIIRNLLRDIGEHPFAISALNSSYAFPGEIGSELQLFRCRIGNPANAFSAKEMLHLPRSLRAKSGNYRFSIPGNPSLYLSNSSYGCWIETGFPSDNEFNVSPILLDGTQKVLNLVLSVRDFTRLNEFEGERVHIWLKLLMIVIATSYRINETNRTFKSEYIISQAVMMACKKMGYDGVAYYSKRVYDEAFARCAINLSIFVNYKKEYSDIVNHIKIDDAFNYAVYKNLLPSLKYKQYELRTVRTGFINNIGSYDRQYPYRETDFYNFDQFLFTTWRDKPNGKAKEVIPWGMLLD</sequence>
<protein>
    <submittedName>
        <fullName evidence="1">RES domain-containing protein</fullName>
    </submittedName>
</protein>
<evidence type="ECO:0000313" key="2">
    <source>
        <dbReference type="Proteomes" id="UP000481852"/>
    </source>
</evidence>
<keyword evidence="2" id="KW-1185">Reference proteome</keyword>
<proteinExistence type="predicted"/>
<dbReference type="AlphaFoldDB" id="A0A6L5X682"/>
<dbReference type="Proteomes" id="UP000481852">
    <property type="component" value="Unassembled WGS sequence"/>
</dbReference>